<dbReference type="SUPFAM" id="SSF52009">
    <property type="entry name" value="Phosphohistidine domain"/>
    <property type="match status" value="1"/>
</dbReference>
<dbReference type="AlphaFoldDB" id="A0A6J6DRA1"/>
<dbReference type="Gene3D" id="3.50.30.10">
    <property type="entry name" value="Phosphohistidine domain"/>
    <property type="match status" value="1"/>
</dbReference>
<name>A0A6J6DRA1_9ZZZZ</name>
<sequence>MVAQRWITDWEPSARMPLYTRANAGEVLPDPCSPLCWTVVWEPGVIMGWRDSQLSAGTMDDHELHPTRPEVVGHFGGYLFINGSAARLFGARGPGLSPEMVDAMYFGAHPDVPPYVAEPWHESPGNTAKLADWMGRVMMAPDLPHLRVDRDDANAARASRPDLAECDEATLVARMTSFTALLRRLFEHHLDMTAGTSIGPGALGAITAALGDPMMLLTLITSIGDVDSAAPSRAMWELSRLPADSAEYRAKFAAFIDEFGSRGPNEWDIRSDTWETKPELVTVLVDAMRGADDAESPMLRNERNIALREAAEARVRQMLADQPEMVAQFDMALRSAHLYLAGRERAKTNIIKVVHEVRMAAFALAARTGYTSSQVCMLLADELDAFVAQPDEFRARLAQRERQYMELFELEPPFIVNGVVPPLSEWARKGQSQAAVVTVGEVLEGMPGAPGTYTGKARIIMDPADPFALEPGEVLIAPFTDPAWTPLFVPAGAVVVNVGAVVSHAIIVSRELGMPCVVSVTDATDRIPDGAVVTVDGATGTVTVVSLP</sequence>
<accession>A0A6J6DRA1</accession>
<dbReference type="PANTHER" id="PTHR43615">
    <property type="entry name" value="PHOSPHOENOLPYRUVATE SYNTHASE-RELATED"/>
    <property type="match status" value="1"/>
</dbReference>
<proteinExistence type="predicted"/>
<organism evidence="2">
    <name type="scientific">freshwater metagenome</name>
    <dbReference type="NCBI Taxonomy" id="449393"/>
    <lineage>
        <taxon>unclassified sequences</taxon>
        <taxon>metagenomes</taxon>
        <taxon>ecological metagenomes</taxon>
    </lineage>
</organism>
<feature type="domain" description="PEP-utilising enzyme mobile" evidence="1">
    <location>
        <begin position="470"/>
        <end position="540"/>
    </location>
</feature>
<dbReference type="GO" id="GO:0016772">
    <property type="term" value="F:transferase activity, transferring phosphorus-containing groups"/>
    <property type="evidence" value="ECO:0007669"/>
    <property type="project" value="InterPro"/>
</dbReference>
<dbReference type="InterPro" id="IPR051549">
    <property type="entry name" value="PEP_Utilizing_Enz"/>
</dbReference>
<dbReference type="Pfam" id="PF00391">
    <property type="entry name" value="PEP-utilizers"/>
    <property type="match status" value="1"/>
</dbReference>
<dbReference type="InterPro" id="IPR036637">
    <property type="entry name" value="Phosphohistidine_dom_sf"/>
</dbReference>
<protein>
    <submittedName>
        <fullName evidence="2">Unannotated protein</fullName>
    </submittedName>
</protein>
<gene>
    <name evidence="2" type="ORF">UFOPK1722_00120</name>
</gene>
<evidence type="ECO:0000259" key="1">
    <source>
        <dbReference type="Pfam" id="PF00391"/>
    </source>
</evidence>
<dbReference type="PANTHER" id="PTHR43615:SF1">
    <property type="entry name" value="PPDK_N DOMAIN-CONTAINING PROTEIN"/>
    <property type="match status" value="1"/>
</dbReference>
<reference evidence="2" key="1">
    <citation type="submission" date="2020-05" db="EMBL/GenBank/DDBJ databases">
        <authorList>
            <person name="Chiriac C."/>
            <person name="Salcher M."/>
            <person name="Ghai R."/>
            <person name="Kavagutti S V."/>
        </authorList>
    </citation>
    <scope>NUCLEOTIDE SEQUENCE</scope>
</reference>
<dbReference type="InterPro" id="IPR008279">
    <property type="entry name" value="PEP-util_enz_mobile_dom"/>
</dbReference>
<dbReference type="EMBL" id="CAEZTS010000006">
    <property type="protein sequence ID" value="CAB4566632.1"/>
    <property type="molecule type" value="Genomic_DNA"/>
</dbReference>
<evidence type="ECO:0000313" key="2">
    <source>
        <dbReference type="EMBL" id="CAB4566632.1"/>
    </source>
</evidence>